<dbReference type="PATRIC" id="fig|520762.4.peg.1238"/>
<dbReference type="InterPro" id="IPR036259">
    <property type="entry name" value="MFS_trans_sf"/>
</dbReference>
<feature type="transmembrane region" description="Helical" evidence="6">
    <location>
        <begin position="16"/>
        <end position="35"/>
    </location>
</feature>
<evidence type="ECO:0000256" key="6">
    <source>
        <dbReference type="SAM" id="Phobius"/>
    </source>
</evidence>
<keyword evidence="5 6" id="KW-0472">Membrane</keyword>
<keyword evidence="4 6" id="KW-1133">Transmembrane helix</keyword>
<feature type="transmembrane region" description="Helical" evidence="6">
    <location>
        <begin position="172"/>
        <end position="193"/>
    </location>
</feature>
<dbReference type="STRING" id="520762.AN619_11090"/>
<dbReference type="InterPro" id="IPR020846">
    <property type="entry name" value="MFS_dom"/>
</dbReference>
<evidence type="ECO:0000256" key="2">
    <source>
        <dbReference type="ARBA" id="ARBA00022448"/>
    </source>
</evidence>
<dbReference type="Pfam" id="PF07690">
    <property type="entry name" value="MFS_1"/>
    <property type="match status" value="1"/>
</dbReference>
<reference evidence="8 9" key="1">
    <citation type="submission" date="2015-12" db="EMBL/GenBank/DDBJ databases">
        <title>Draft genome sequence of the thermoanaerobe Thermotalea metallivorans, an isolate from the runoff channel of the Great Artesian Basin, Australia.</title>
        <authorList>
            <person name="Patel B.K."/>
        </authorList>
    </citation>
    <scope>NUCLEOTIDE SEQUENCE [LARGE SCALE GENOMIC DNA]</scope>
    <source>
        <strain evidence="8 9">B2-1</strain>
    </source>
</reference>
<evidence type="ECO:0000256" key="4">
    <source>
        <dbReference type="ARBA" id="ARBA00022989"/>
    </source>
</evidence>
<dbReference type="RefSeq" id="WP_068555570.1">
    <property type="nucleotide sequence ID" value="NZ_LOEE01000028.1"/>
</dbReference>
<organism evidence="8 9">
    <name type="scientific">Thermotalea metallivorans</name>
    <dbReference type="NCBI Taxonomy" id="520762"/>
    <lineage>
        <taxon>Bacteria</taxon>
        <taxon>Bacillati</taxon>
        <taxon>Bacillota</taxon>
        <taxon>Clostridia</taxon>
        <taxon>Peptostreptococcales</taxon>
        <taxon>Thermotaleaceae</taxon>
        <taxon>Thermotalea</taxon>
    </lineage>
</organism>
<feature type="transmembrane region" description="Helical" evidence="6">
    <location>
        <begin position="355"/>
        <end position="374"/>
    </location>
</feature>
<evidence type="ECO:0000256" key="1">
    <source>
        <dbReference type="ARBA" id="ARBA00004651"/>
    </source>
</evidence>
<evidence type="ECO:0000259" key="7">
    <source>
        <dbReference type="PROSITE" id="PS50850"/>
    </source>
</evidence>
<feature type="transmembrane region" description="Helical" evidence="6">
    <location>
        <begin position="227"/>
        <end position="250"/>
    </location>
</feature>
<proteinExistence type="predicted"/>
<feature type="transmembrane region" description="Helical" evidence="6">
    <location>
        <begin position="82"/>
        <end position="102"/>
    </location>
</feature>
<feature type="transmembrane region" description="Helical" evidence="6">
    <location>
        <begin position="292"/>
        <end position="310"/>
    </location>
</feature>
<dbReference type="EMBL" id="LOEE01000028">
    <property type="protein sequence ID" value="KXG76152.1"/>
    <property type="molecule type" value="Genomic_DNA"/>
</dbReference>
<accession>A0A140L6H7</accession>
<dbReference type="PANTHER" id="PTHR11360:SF304">
    <property type="entry name" value="MFS DOMAIN-CONTAINING PROTEIN"/>
    <property type="match status" value="1"/>
</dbReference>
<dbReference type="AlphaFoldDB" id="A0A140L6H7"/>
<feature type="transmembrane region" description="Helical" evidence="6">
    <location>
        <begin position="316"/>
        <end position="343"/>
    </location>
</feature>
<gene>
    <name evidence="8" type="primary">oxlT</name>
    <name evidence="8" type="ORF">AN619_11090</name>
</gene>
<feature type="transmembrane region" description="Helical" evidence="6">
    <location>
        <begin position="141"/>
        <end position="160"/>
    </location>
</feature>
<dbReference type="GO" id="GO:0005886">
    <property type="term" value="C:plasma membrane"/>
    <property type="evidence" value="ECO:0007669"/>
    <property type="project" value="UniProtKB-SubCell"/>
</dbReference>
<comment type="caution">
    <text evidence="8">The sequence shown here is derived from an EMBL/GenBank/DDBJ whole genome shotgun (WGS) entry which is preliminary data.</text>
</comment>
<feature type="transmembrane region" description="Helical" evidence="6">
    <location>
        <begin position="108"/>
        <end position="129"/>
    </location>
</feature>
<dbReference type="PANTHER" id="PTHR11360">
    <property type="entry name" value="MONOCARBOXYLATE TRANSPORTER"/>
    <property type="match status" value="1"/>
</dbReference>
<evidence type="ECO:0000313" key="9">
    <source>
        <dbReference type="Proteomes" id="UP000070456"/>
    </source>
</evidence>
<protein>
    <submittedName>
        <fullName evidence="8">Oxalate:formate antiporter</fullName>
    </submittedName>
</protein>
<feature type="transmembrane region" description="Helical" evidence="6">
    <location>
        <begin position="380"/>
        <end position="403"/>
    </location>
</feature>
<evidence type="ECO:0000313" key="8">
    <source>
        <dbReference type="EMBL" id="KXG76152.1"/>
    </source>
</evidence>
<evidence type="ECO:0000256" key="3">
    <source>
        <dbReference type="ARBA" id="ARBA00022692"/>
    </source>
</evidence>
<name>A0A140L6H7_9FIRM</name>
<feature type="transmembrane region" description="Helical" evidence="6">
    <location>
        <begin position="262"/>
        <end position="280"/>
    </location>
</feature>
<dbReference type="PROSITE" id="PS50850">
    <property type="entry name" value="MFS"/>
    <property type="match status" value="1"/>
</dbReference>
<dbReference type="InterPro" id="IPR050327">
    <property type="entry name" value="Proton-linked_MCT"/>
</dbReference>
<sequence>MRESKIFGMPPEKGRWLFIPLGIIIFICLGTVYSWSVFRTPLERLFHIGATQSGLPYMVFLASYATLMPIAGGFIEKYGPRMMIIAGGLAVSIGWILSGYAWNIYIMTITYGVIAGGGVGIAYGVPIAVISKWFPDRKGLAVGLILLGFGMSPFVTAPLAKSLIDSHGLLQTFQILGIAFLMIIFLLALPFRFPTEALGIADRNQSKNRISSLDLNTKNMLKTSNFYGLWACYTIGTFIGLMVVGITGAVGTEIIKLDGKTTALMVSVFAVFNGLGRPLFGWITDRFYPLKAAVISYTIIIFASGFMLWAREGTFLLYAVSFSLLWLTLGGWLAIAPTATAIFFGSKYYSKNYGFVFTAYGAGAILGVLTSGILRDLLGSYIFVFYLMIFLALLGITTAMIMLRTYGNA</sequence>
<comment type="subcellular location">
    <subcellularLocation>
        <location evidence="1">Cell membrane</location>
        <topology evidence="1">Multi-pass membrane protein</topology>
    </subcellularLocation>
</comment>
<feature type="transmembrane region" description="Helical" evidence="6">
    <location>
        <begin position="55"/>
        <end position="75"/>
    </location>
</feature>
<keyword evidence="3 6" id="KW-0812">Transmembrane</keyword>
<evidence type="ECO:0000256" key="5">
    <source>
        <dbReference type="ARBA" id="ARBA00023136"/>
    </source>
</evidence>
<keyword evidence="9" id="KW-1185">Reference proteome</keyword>
<dbReference type="SUPFAM" id="SSF103473">
    <property type="entry name" value="MFS general substrate transporter"/>
    <property type="match status" value="1"/>
</dbReference>
<feature type="domain" description="Major facilitator superfamily (MFS) profile" evidence="7">
    <location>
        <begin position="15"/>
        <end position="407"/>
    </location>
</feature>
<keyword evidence="2" id="KW-0813">Transport</keyword>
<dbReference type="InterPro" id="IPR011701">
    <property type="entry name" value="MFS"/>
</dbReference>
<dbReference type="GO" id="GO:0022857">
    <property type="term" value="F:transmembrane transporter activity"/>
    <property type="evidence" value="ECO:0007669"/>
    <property type="project" value="InterPro"/>
</dbReference>
<dbReference type="Proteomes" id="UP000070456">
    <property type="component" value="Unassembled WGS sequence"/>
</dbReference>
<dbReference type="CDD" id="cd17353">
    <property type="entry name" value="MFS_OFA_like"/>
    <property type="match status" value="1"/>
</dbReference>
<dbReference type="Gene3D" id="1.20.1250.20">
    <property type="entry name" value="MFS general substrate transporter like domains"/>
    <property type="match status" value="2"/>
</dbReference>